<accession>A0AAV9IDE3</accession>
<dbReference type="GO" id="GO:0031966">
    <property type="term" value="C:mitochondrial membrane"/>
    <property type="evidence" value="ECO:0007669"/>
    <property type="project" value="UniProtKB-SubCell"/>
</dbReference>
<feature type="region of interest" description="Disordered" evidence="6">
    <location>
        <begin position="1"/>
        <end position="21"/>
    </location>
</feature>
<keyword evidence="2 7" id="KW-0812">Transmembrane</keyword>
<dbReference type="Pfam" id="PF04588">
    <property type="entry name" value="HIG_1_N"/>
    <property type="match status" value="1"/>
</dbReference>
<dbReference type="InterPro" id="IPR050355">
    <property type="entry name" value="RCF1"/>
</dbReference>
<evidence type="ECO:0000256" key="7">
    <source>
        <dbReference type="SAM" id="Phobius"/>
    </source>
</evidence>
<dbReference type="EMBL" id="JANCYU010000031">
    <property type="protein sequence ID" value="KAK4525510.1"/>
    <property type="molecule type" value="Genomic_DNA"/>
</dbReference>
<feature type="transmembrane region" description="Helical" evidence="7">
    <location>
        <begin position="32"/>
        <end position="52"/>
    </location>
</feature>
<dbReference type="Gene3D" id="6.10.140.1320">
    <property type="match status" value="1"/>
</dbReference>
<reference evidence="9 10" key="1">
    <citation type="submission" date="2022-07" db="EMBL/GenBank/DDBJ databases">
        <title>Genome-wide signatures of adaptation to extreme environments.</title>
        <authorList>
            <person name="Cho C.H."/>
            <person name="Yoon H.S."/>
        </authorList>
    </citation>
    <scope>NUCLEOTIDE SEQUENCE [LARGE SCALE GENOMIC DNA]</scope>
    <source>
        <strain evidence="9 10">108.79 E11</strain>
    </source>
</reference>
<evidence type="ECO:0000256" key="1">
    <source>
        <dbReference type="ARBA" id="ARBA00004325"/>
    </source>
</evidence>
<evidence type="ECO:0000256" key="6">
    <source>
        <dbReference type="SAM" id="MobiDB-lite"/>
    </source>
</evidence>
<evidence type="ECO:0000256" key="4">
    <source>
        <dbReference type="ARBA" id="ARBA00023128"/>
    </source>
</evidence>
<dbReference type="Proteomes" id="UP001300502">
    <property type="component" value="Unassembled WGS sequence"/>
</dbReference>
<feature type="transmembrane region" description="Helical" evidence="7">
    <location>
        <begin position="64"/>
        <end position="85"/>
    </location>
</feature>
<dbReference type="PROSITE" id="PS51503">
    <property type="entry name" value="HIG1"/>
    <property type="match status" value="1"/>
</dbReference>
<evidence type="ECO:0000313" key="9">
    <source>
        <dbReference type="EMBL" id="KAK4525510.1"/>
    </source>
</evidence>
<comment type="subcellular location">
    <subcellularLocation>
        <location evidence="1">Mitochondrion membrane</location>
    </subcellularLocation>
</comment>
<dbReference type="PANTHER" id="PTHR12297">
    <property type="entry name" value="HYPOXIA-INDUCBILE GENE 1 HIG1 -RELATED"/>
    <property type="match status" value="1"/>
</dbReference>
<dbReference type="PANTHER" id="PTHR12297:SF3">
    <property type="entry name" value="HIG1 DOMAIN FAMILY MEMBER 1A"/>
    <property type="match status" value="1"/>
</dbReference>
<keyword evidence="5 7" id="KW-0472">Membrane</keyword>
<sequence length="127" mass="13808">MSNSDNTELRPSFPVPSLENPAKKKLNSSGSYLVIGGCLATAAVLFGGLISFRRGNSRNSQMFMRARVLTQGATLVAVAGTFWSAANMKRREREQAEAAGEELGVETLDEDKARALLEKTGRQKSMR</sequence>
<dbReference type="InterPro" id="IPR007667">
    <property type="entry name" value="Hypoxia_induced_domain"/>
</dbReference>
<evidence type="ECO:0000256" key="2">
    <source>
        <dbReference type="ARBA" id="ARBA00022692"/>
    </source>
</evidence>
<keyword evidence="10" id="KW-1185">Reference proteome</keyword>
<feature type="domain" description="HIG1" evidence="8">
    <location>
        <begin position="3"/>
        <end position="96"/>
    </location>
</feature>
<keyword evidence="3 7" id="KW-1133">Transmembrane helix</keyword>
<comment type="caution">
    <text evidence="9">The sequence shown here is derived from an EMBL/GenBank/DDBJ whole genome shotgun (WGS) entry which is preliminary data.</text>
</comment>
<proteinExistence type="predicted"/>
<gene>
    <name evidence="9" type="ORF">GAYE_SCF13G3418</name>
</gene>
<dbReference type="AlphaFoldDB" id="A0AAV9IDE3"/>
<evidence type="ECO:0000313" key="10">
    <source>
        <dbReference type="Proteomes" id="UP001300502"/>
    </source>
</evidence>
<protein>
    <recommendedName>
        <fullName evidence="8">HIG1 domain-containing protein</fullName>
    </recommendedName>
</protein>
<evidence type="ECO:0000259" key="8">
    <source>
        <dbReference type="PROSITE" id="PS51503"/>
    </source>
</evidence>
<keyword evidence="4" id="KW-0496">Mitochondrion</keyword>
<evidence type="ECO:0000256" key="3">
    <source>
        <dbReference type="ARBA" id="ARBA00022989"/>
    </source>
</evidence>
<evidence type="ECO:0000256" key="5">
    <source>
        <dbReference type="ARBA" id="ARBA00023136"/>
    </source>
</evidence>
<name>A0AAV9IDE3_9RHOD</name>
<organism evidence="9 10">
    <name type="scientific">Galdieria yellowstonensis</name>
    <dbReference type="NCBI Taxonomy" id="3028027"/>
    <lineage>
        <taxon>Eukaryota</taxon>
        <taxon>Rhodophyta</taxon>
        <taxon>Bangiophyceae</taxon>
        <taxon>Galdieriales</taxon>
        <taxon>Galdieriaceae</taxon>
        <taxon>Galdieria</taxon>
    </lineage>
</organism>